<organism evidence="8 9">
    <name type="scientific">Ruminococcus flavefaciens</name>
    <dbReference type="NCBI Taxonomy" id="1265"/>
    <lineage>
        <taxon>Bacteria</taxon>
        <taxon>Bacillati</taxon>
        <taxon>Bacillota</taxon>
        <taxon>Clostridia</taxon>
        <taxon>Eubacteriales</taxon>
        <taxon>Oscillospiraceae</taxon>
        <taxon>Ruminococcus</taxon>
    </lineage>
</organism>
<dbReference type="Proteomes" id="UP000183461">
    <property type="component" value="Unassembled WGS sequence"/>
</dbReference>
<feature type="active site" description="Charge relay system" evidence="6">
    <location>
        <position position="129"/>
    </location>
</feature>
<dbReference type="NCBIfam" id="TIGR03367">
    <property type="entry name" value="queuosine_QueD"/>
    <property type="match status" value="1"/>
</dbReference>
<dbReference type="SUPFAM" id="SSF55620">
    <property type="entry name" value="Tetrahydrobiopterin biosynthesis enzymes-like"/>
    <property type="match status" value="1"/>
</dbReference>
<dbReference type="PANTHER" id="PTHR12589">
    <property type="entry name" value="PYRUVOYL TETRAHYDROBIOPTERIN SYNTHASE"/>
    <property type="match status" value="1"/>
</dbReference>
<feature type="active site" description="Charge relay system" evidence="6">
    <location>
        <position position="71"/>
    </location>
</feature>
<dbReference type="Gene3D" id="3.30.479.10">
    <property type="entry name" value="6-pyruvoyl tetrahydropterin synthase/QueD"/>
    <property type="match status" value="1"/>
</dbReference>
<feature type="binding site" evidence="7">
    <location>
        <position position="27"/>
    </location>
    <ligand>
        <name>Zn(2+)</name>
        <dbReference type="ChEBI" id="CHEBI:29105"/>
    </ligand>
</feature>
<dbReference type="InterPro" id="IPR038418">
    <property type="entry name" value="6-PTP_synth/QueD_sf"/>
</dbReference>
<comment type="cofactor">
    <cofactor evidence="5 7">
        <name>Zn(2+)</name>
        <dbReference type="ChEBI" id="CHEBI:29105"/>
    </cofactor>
    <text evidence="5 7">Binds 1 zinc ion per subunit.</text>
</comment>
<evidence type="ECO:0000256" key="6">
    <source>
        <dbReference type="PIRSR" id="PIRSR006113-1"/>
    </source>
</evidence>
<accession>A0A1K1PP56</accession>
<dbReference type="UniPathway" id="UPA00391"/>
<comment type="pathway">
    <text evidence="1 5">Purine metabolism; 7-cyano-7-deazaguanine biosynthesis.</text>
</comment>
<feature type="binding site" evidence="7">
    <location>
        <position position="14"/>
    </location>
    <ligand>
        <name>Zn(2+)</name>
        <dbReference type="ChEBI" id="CHEBI:29105"/>
    </ligand>
</feature>
<dbReference type="PANTHER" id="PTHR12589:SF8">
    <property type="entry name" value="6-CARBOXY-5,6,7,8-TETRAHYDROPTERIN SYNTHASE"/>
    <property type="match status" value="1"/>
</dbReference>
<evidence type="ECO:0000313" key="9">
    <source>
        <dbReference type="Proteomes" id="UP000183461"/>
    </source>
</evidence>
<dbReference type="PIRSF" id="PIRSF006113">
    <property type="entry name" value="PTP_synth"/>
    <property type="match status" value="1"/>
</dbReference>
<dbReference type="GO" id="GO:0008616">
    <property type="term" value="P:tRNA queuosine(34) biosynthetic process"/>
    <property type="evidence" value="ECO:0007669"/>
    <property type="project" value="UniProtKB-KW"/>
</dbReference>
<dbReference type="EMBL" id="FPIP01000010">
    <property type="protein sequence ID" value="SFW49522.1"/>
    <property type="molecule type" value="Genomic_DNA"/>
</dbReference>
<dbReference type="InterPro" id="IPR007115">
    <property type="entry name" value="6-PTP_synth/QueD"/>
</dbReference>
<keyword evidence="5" id="KW-0671">Queuosine biosynthesis</keyword>
<dbReference type="GO" id="GO:0070497">
    <property type="term" value="F:6-carboxytetrahydropterin synthase activity"/>
    <property type="evidence" value="ECO:0007669"/>
    <property type="project" value="UniProtKB-EC"/>
</dbReference>
<keyword evidence="5 7" id="KW-0862">Zinc</keyword>
<dbReference type="RefSeq" id="WP_072301087.1">
    <property type="nucleotide sequence ID" value="NZ_FPIP01000010.1"/>
</dbReference>
<name>A0A1K1PP56_RUMFL</name>
<comment type="catalytic activity">
    <reaction evidence="4 5">
        <text>7,8-dihydroneopterin 3'-triphosphate + H2O = 6-carboxy-5,6,7,8-tetrahydropterin + triphosphate + acetaldehyde + 2 H(+)</text>
        <dbReference type="Rhea" id="RHEA:27966"/>
        <dbReference type="ChEBI" id="CHEBI:15343"/>
        <dbReference type="ChEBI" id="CHEBI:15377"/>
        <dbReference type="ChEBI" id="CHEBI:15378"/>
        <dbReference type="ChEBI" id="CHEBI:18036"/>
        <dbReference type="ChEBI" id="CHEBI:58462"/>
        <dbReference type="ChEBI" id="CHEBI:61032"/>
        <dbReference type="EC" id="4.1.2.50"/>
    </reaction>
</comment>
<feature type="active site" description="Proton acceptor" evidence="6">
    <location>
        <position position="23"/>
    </location>
</feature>
<proteinExistence type="inferred from homology"/>
<sequence>MYILKTSAEFDSAHFLAGYKGKCANIHGHRWKIEVCVAEEALIAEGEKRGMVIDFGDLKREVRTLADSFDHALIYETGSLKAATLAALRDEDFRLIEVSYRPTAENFARDFYEVLTQRGLPVKSVTVYETPENCAIYEEEK</sequence>
<evidence type="ECO:0000256" key="7">
    <source>
        <dbReference type="PIRSR" id="PIRSR006113-2"/>
    </source>
</evidence>
<dbReference type="EC" id="4.-.-.-" evidence="5"/>
<protein>
    <recommendedName>
        <fullName evidence="3 5">6-carboxy-5,6,7,8-tetrahydropterin synthase</fullName>
        <ecNumber evidence="5">4.-.-.-</ecNumber>
    </recommendedName>
</protein>
<evidence type="ECO:0000256" key="2">
    <source>
        <dbReference type="ARBA" id="ARBA00008900"/>
    </source>
</evidence>
<reference evidence="8 9" key="1">
    <citation type="submission" date="2016-11" db="EMBL/GenBank/DDBJ databases">
        <authorList>
            <person name="Jaros S."/>
            <person name="Januszkiewicz K."/>
            <person name="Wedrychowicz H."/>
        </authorList>
    </citation>
    <scope>NUCLEOTIDE SEQUENCE [LARGE SCALE GENOMIC DNA]</scope>
    <source>
        <strain evidence="8 9">YL228</strain>
    </source>
</reference>
<evidence type="ECO:0000256" key="1">
    <source>
        <dbReference type="ARBA" id="ARBA00005061"/>
    </source>
</evidence>
<comment type="similarity">
    <text evidence="2 5">Belongs to the PTPS family. QueD subfamily.</text>
</comment>
<dbReference type="Pfam" id="PF01242">
    <property type="entry name" value="PTPS"/>
    <property type="match status" value="1"/>
</dbReference>
<evidence type="ECO:0000256" key="5">
    <source>
        <dbReference type="PIRNR" id="PIRNR006113"/>
    </source>
</evidence>
<keyword evidence="5 7" id="KW-0479">Metal-binding</keyword>
<feature type="binding site" evidence="7">
    <location>
        <position position="29"/>
    </location>
    <ligand>
        <name>Zn(2+)</name>
        <dbReference type="ChEBI" id="CHEBI:29105"/>
    </ligand>
</feature>
<dbReference type="AlphaFoldDB" id="A0A1K1PP56"/>
<gene>
    <name evidence="8" type="ORF">SAMN02910280_0009</name>
</gene>
<evidence type="ECO:0000256" key="4">
    <source>
        <dbReference type="ARBA" id="ARBA00048807"/>
    </source>
</evidence>
<keyword evidence="5" id="KW-0456">Lyase</keyword>
<evidence type="ECO:0000313" key="8">
    <source>
        <dbReference type="EMBL" id="SFW49522.1"/>
    </source>
</evidence>
<dbReference type="GO" id="GO:0046872">
    <property type="term" value="F:metal ion binding"/>
    <property type="evidence" value="ECO:0007669"/>
    <property type="project" value="UniProtKB-KW"/>
</dbReference>
<evidence type="ECO:0000256" key="3">
    <source>
        <dbReference type="ARBA" id="ARBA00018141"/>
    </source>
</evidence>